<keyword evidence="1" id="KW-1133">Transmembrane helix</keyword>
<feature type="transmembrane region" description="Helical" evidence="1">
    <location>
        <begin position="270"/>
        <end position="292"/>
    </location>
</feature>
<keyword evidence="3" id="KW-0808">Transferase</keyword>
<organism evidence="3 4">
    <name type="scientific">Pseudaquabacterium rugosum</name>
    <dbReference type="NCBI Taxonomy" id="2984194"/>
    <lineage>
        <taxon>Bacteria</taxon>
        <taxon>Pseudomonadati</taxon>
        <taxon>Pseudomonadota</taxon>
        <taxon>Betaproteobacteria</taxon>
        <taxon>Burkholderiales</taxon>
        <taxon>Sphaerotilaceae</taxon>
        <taxon>Pseudaquabacterium</taxon>
    </lineage>
</organism>
<evidence type="ECO:0000313" key="3">
    <source>
        <dbReference type="EMBL" id="MEK8025585.1"/>
    </source>
</evidence>
<feature type="transmembrane region" description="Helical" evidence="1">
    <location>
        <begin position="168"/>
        <end position="186"/>
    </location>
</feature>
<evidence type="ECO:0000313" key="4">
    <source>
        <dbReference type="Proteomes" id="UP001368500"/>
    </source>
</evidence>
<dbReference type="EC" id="2.3.1.-" evidence="3"/>
<feature type="domain" description="Acyltransferase 3" evidence="2">
    <location>
        <begin position="8"/>
        <end position="304"/>
    </location>
</feature>
<comment type="caution">
    <text evidence="3">The sequence shown here is derived from an EMBL/GenBank/DDBJ whole genome shotgun (WGS) entry which is preliminary data.</text>
</comment>
<accession>A0ABU9B6S6</accession>
<feature type="transmembrane region" description="Helical" evidence="1">
    <location>
        <begin position="90"/>
        <end position="108"/>
    </location>
</feature>
<keyword evidence="1" id="KW-0812">Transmembrane</keyword>
<feature type="transmembrane region" description="Helical" evidence="1">
    <location>
        <begin position="298"/>
        <end position="319"/>
    </location>
</feature>
<proteinExistence type="predicted"/>
<keyword evidence="3" id="KW-0012">Acyltransferase</keyword>
<dbReference type="InterPro" id="IPR002656">
    <property type="entry name" value="Acyl_transf_3_dom"/>
</dbReference>
<feature type="transmembrane region" description="Helical" evidence="1">
    <location>
        <begin position="239"/>
        <end position="258"/>
    </location>
</feature>
<name>A0ABU9B6S6_9BURK</name>
<feature type="transmembrane region" description="Helical" evidence="1">
    <location>
        <begin position="192"/>
        <end position="210"/>
    </location>
</feature>
<evidence type="ECO:0000259" key="2">
    <source>
        <dbReference type="Pfam" id="PF01757"/>
    </source>
</evidence>
<dbReference type="GO" id="GO:0016746">
    <property type="term" value="F:acyltransferase activity"/>
    <property type="evidence" value="ECO:0007669"/>
    <property type="project" value="UniProtKB-KW"/>
</dbReference>
<sequence>MTPRFPVVDALKAVAAQLIVWHHLVAYGPVSQGLDQAWPAVSGWLYQDGRIAVQVFLVVGGFLAAQGLAGVARNPWAAIGRRYVRLARPFMLAVVLTVAVSGLVRPWFDDPMLSEPVEGLNLLAHALLLHGILGHESLGAGVWYVAIDFQLFALWVLLAWAGRRWPAARAWAVTGGVAVSLFVINLDSSWDVWAPYFFGAYGLGVLAALLRERRWLATALIVVLGGVACWMEWRSRIAVATAVALLLLWAGAWPRLLGRRLDGLSRRLADGSYTLFLTHFAVLVLGNALYAAAGLDGALAASLAAIGLWAASQGLARAFDALSTRTIRLPGSGLALCSFKRMTKGKT</sequence>
<dbReference type="RefSeq" id="WP_341373369.1">
    <property type="nucleotide sequence ID" value="NZ_JBBUTF010000005.1"/>
</dbReference>
<keyword evidence="1" id="KW-0472">Membrane</keyword>
<dbReference type="Pfam" id="PF01757">
    <property type="entry name" value="Acyl_transf_3"/>
    <property type="match status" value="1"/>
</dbReference>
<dbReference type="EMBL" id="JBBUTF010000005">
    <property type="protein sequence ID" value="MEK8025585.1"/>
    <property type="molecule type" value="Genomic_DNA"/>
</dbReference>
<feature type="transmembrane region" description="Helical" evidence="1">
    <location>
        <begin position="141"/>
        <end position="161"/>
    </location>
</feature>
<evidence type="ECO:0000256" key="1">
    <source>
        <dbReference type="SAM" id="Phobius"/>
    </source>
</evidence>
<protein>
    <submittedName>
        <fullName evidence="3">Acyltransferase</fullName>
        <ecNumber evidence="3">2.3.1.-</ecNumber>
    </submittedName>
</protein>
<dbReference type="Proteomes" id="UP001368500">
    <property type="component" value="Unassembled WGS sequence"/>
</dbReference>
<feature type="transmembrane region" description="Helical" evidence="1">
    <location>
        <begin position="215"/>
        <end position="233"/>
    </location>
</feature>
<keyword evidence="4" id="KW-1185">Reference proteome</keyword>
<reference evidence="3 4" key="1">
    <citation type="submission" date="2024-04" db="EMBL/GenBank/DDBJ databases">
        <title>Novel species of the genus Ideonella isolated from streams.</title>
        <authorList>
            <person name="Lu H."/>
        </authorList>
    </citation>
    <scope>NUCLEOTIDE SEQUENCE [LARGE SCALE GENOMIC DNA]</scope>
    <source>
        <strain evidence="3 4">BYS139W</strain>
    </source>
</reference>
<gene>
    <name evidence="3" type="ORF">AACH11_06385</name>
</gene>
<feature type="transmembrane region" description="Helical" evidence="1">
    <location>
        <begin position="51"/>
        <end position="69"/>
    </location>
</feature>